<sequence>MPSPSLEDFGASLGLSVDIVTELRDNKTDNVASACQVAQEVLGPDAVKSAPSSIGPEAEKNWQPETTQDVATTLRILTQYQVPFSVRSGGHSPNPGFSSIGQAGVLIDLSRLDHVSVSFDGRVVSVGPGQRWGEVYEALNKFGISVIGGRIPSVGVGGLLLGGGYSHFSSTHGLAADNVKAFEVVLANGIIVTASSAENSDLYWALKGGGPNFGIVTRFDLHAVDIRDIWYEVLVIANSEAHAVLDAFAQWQETCATTDAFGTVGLSMGIQYITLGLIYSKPARTRPSAFSAFQDIQPMATAVPPTNGTVAELTSVLGSISLGSARHDYRAAAAKINGQLYKDMYDFWHERASAVFRATGANQTFSLQPITEGLLEASKLRGGNPMGICPGQHVWWTTLVEWDDAAHDDVVREVSVATQRKWEELGKERLLYVKYHYMNDASRDQSPLSNYGPGNIAKLKAIAMRYDPDEVFQTLQQDGFLLRKIE</sequence>
<evidence type="ECO:0000256" key="2">
    <source>
        <dbReference type="ARBA" id="ARBA00022630"/>
    </source>
</evidence>
<name>A0A166VF58_9HYPO</name>
<accession>A0A166VF58</accession>
<dbReference type="GO" id="GO:0016491">
    <property type="term" value="F:oxidoreductase activity"/>
    <property type="evidence" value="ECO:0007669"/>
    <property type="project" value="UniProtKB-KW"/>
</dbReference>
<reference evidence="6 7" key="1">
    <citation type="journal article" date="2016" name="Genome Biol. Evol.">
        <title>Divergent and convergent evolution of fungal pathogenicity.</title>
        <authorList>
            <person name="Shang Y."/>
            <person name="Xiao G."/>
            <person name="Zheng P."/>
            <person name="Cen K."/>
            <person name="Zhan S."/>
            <person name="Wang C."/>
        </authorList>
    </citation>
    <scope>NUCLEOTIDE SEQUENCE [LARGE SCALE GENOMIC DNA]</scope>
    <source>
        <strain evidence="6 7">RCEF 2490</strain>
    </source>
</reference>
<gene>
    <name evidence="6" type="ORF">AAL_01059</name>
</gene>
<evidence type="ECO:0000256" key="3">
    <source>
        <dbReference type="ARBA" id="ARBA00022827"/>
    </source>
</evidence>
<dbReference type="AlphaFoldDB" id="A0A166VF58"/>
<dbReference type="SUPFAM" id="SSF56176">
    <property type="entry name" value="FAD-binding/transporter-associated domain-like"/>
    <property type="match status" value="1"/>
</dbReference>
<dbReference type="STRING" id="1081109.A0A166VF58"/>
<dbReference type="InterPro" id="IPR050416">
    <property type="entry name" value="FAD-linked_Oxidoreductase"/>
</dbReference>
<keyword evidence="7" id="KW-1185">Reference proteome</keyword>
<dbReference type="OrthoDB" id="2151789at2759"/>
<keyword evidence="3" id="KW-0274">FAD</keyword>
<dbReference type="EMBL" id="AZGY01000001">
    <property type="protein sequence ID" value="OAA33594.1"/>
    <property type="molecule type" value="Genomic_DNA"/>
</dbReference>
<keyword evidence="4" id="KW-0560">Oxidoreductase</keyword>
<dbReference type="Pfam" id="PF01565">
    <property type="entry name" value="FAD_binding_4"/>
    <property type="match status" value="1"/>
</dbReference>
<evidence type="ECO:0000259" key="5">
    <source>
        <dbReference type="PROSITE" id="PS51387"/>
    </source>
</evidence>
<dbReference type="GO" id="GO:0071949">
    <property type="term" value="F:FAD binding"/>
    <property type="evidence" value="ECO:0007669"/>
    <property type="project" value="InterPro"/>
</dbReference>
<dbReference type="InterPro" id="IPR006094">
    <property type="entry name" value="Oxid_FAD_bind_N"/>
</dbReference>
<dbReference type="InterPro" id="IPR036318">
    <property type="entry name" value="FAD-bd_PCMH-like_sf"/>
</dbReference>
<proteinExistence type="inferred from homology"/>
<dbReference type="PANTHER" id="PTHR42973:SF54">
    <property type="entry name" value="FAD-BINDING PCMH-TYPE DOMAIN-CONTAINING PROTEIN"/>
    <property type="match status" value="1"/>
</dbReference>
<protein>
    <submittedName>
        <fullName evidence="6">FAD-binding, type 2</fullName>
    </submittedName>
</protein>
<dbReference type="PROSITE" id="PS51387">
    <property type="entry name" value="FAD_PCMH"/>
    <property type="match status" value="1"/>
</dbReference>
<dbReference type="PANTHER" id="PTHR42973">
    <property type="entry name" value="BINDING OXIDOREDUCTASE, PUTATIVE (AFU_ORTHOLOGUE AFUA_1G17690)-RELATED"/>
    <property type="match status" value="1"/>
</dbReference>
<comment type="similarity">
    <text evidence="1">Belongs to the oxygen-dependent FAD-linked oxidoreductase family.</text>
</comment>
<keyword evidence="2" id="KW-0285">Flavoprotein</keyword>
<evidence type="ECO:0000313" key="7">
    <source>
        <dbReference type="Proteomes" id="UP000078544"/>
    </source>
</evidence>
<dbReference type="Gene3D" id="3.30.465.10">
    <property type="match status" value="1"/>
</dbReference>
<dbReference type="Proteomes" id="UP000078544">
    <property type="component" value="Unassembled WGS sequence"/>
</dbReference>
<feature type="domain" description="FAD-binding PCMH-type" evidence="5">
    <location>
        <begin position="54"/>
        <end position="226"/>
    </location>
</feature>
<evidence type="ECO:0000256" key="1">
    <source>
        <dbReference type="ARBA" id="ARBA00005466"/>
    </source>
</evidence>
<dbReference type="Gene3D" id="3.40.462.20">
    <property type="match status" value="1"/>
</dbReference>
<dbReference type="InterPro" id="IPR016166">
    <property type="entry name" value="FAD-bd_PCMH"/>
</dbReference>
<evidence type="ECO:0000313" key="6">
    <source>
        <dbReference type="EMBL" id="OAA33594.1"/>
    </source>
</evidence>
<evidence type="ECO:0000256" key="4">
    <source>
        <dbReference type="ARBA" id="ARBA00023002"/>
    </source>
</evidence>
<dbReference type="InterPro" id="IPR016169">
    <property type="entry name" value="FAD-bd_PCMH_sub2"/>
</dbReference>
<comment type="caution">
    <text evidence="6">The sequence shown here is derived from an EMBL/GenBank/DDBJ whole genome shotgun (WGS) entry which is preliminary data.</text>
</comment>
<organism evidence="6 7">
    <name type="scientific">Moelleriella libera RCEF 2490</name>
    <dbReference type="NCBI Taxonomy" id="1081109"/>
    <lineage>
        <taxon>Eukaryota</taxon>
        <taxon>Fungi</taxon>
        <taxon>Dikarya</taxon>
        <taxon>Ascomycota</taxon>
        <taxon>Pezizomycotina</taxon>
        <taxon>Sordariomycetes</taxon>
        <taxon>Hypocreomycetidae</taxon>
        <taxon>Hypocreales</taxon>
        <taxon>Clavicipitaceae</taxon>
        <taxon>Moelleriella</taxon>
    </lineage>
</organism>